<dbReference type="Pfam" id="PF00293">
    <property type="entry name" value="NUDIX"/>
    <property type="match status" value="1"/>
</dbReference>
<dbReference type="SUPFAM" id="SSF55811">
    <property type="entry name" value="Nudix"/>
    <property type="match status" value="1"/>
</dbReference>
<dbReference type="EMBL" id="DXBY01000028">
    <property type="protein sequence ID" value="HIZ34419.1"/>
    <property type="molecule type" value="Genomic_DNA"/>
</dbReference>
<comment type="caution">
    <text evidence="2">The sequence shown here is derived from an EMBL/GenBank/DDBJ whole genome shotgun (WGS) entry which is preliminary data.</text>
</comment>
<name>A0A9D2J3J3_9MICO</name>
<sequence length="175" mass="19187">MHALRQTRLLRPTFIDYAGCDIQYRAGVPPEELIARLHLVARTTTGEVLVCRSDQEWRFLPGGTREPGEPVQALAGRELMEEAGAELRGPVQLFGAHEATSRLDQPYRPHLPHPRAYWAYAVAEVSVTGPPTNPDDGEQVVAVTALPPAEAVVELAKHDLLHADVLAEAIHRGLV</sequence>
<evidence type="ECO:0000313" key="2">
    <source>
        <dbReference type="EMBL" id="HIZ34419.1"/>
    </source>
</evidence>
<feature type="domain" description="Nudix hydrolase" evidence="1">
    <location>
        <begin position="30"/>
        <end position="168"/>
    </location>
</feature>
<dbReference type="InterPro" id="IPR000086">
    <property type="entry name" value="NUDIX_hydrolase_dom"/>
</dbReference>
<dbReference type="AlphaFoldDB" id="A0A9D2J3J3"/>
<dbReference type="Gene3D" id="3.90.79.10">
    <property type="entry name" value="Nucleoside Triphosphate Pyrophosphohydrolase"/>
    <property type="match status" value="1"/>
</dbReference>
<proteinExistence type="predicted"/>
<evidence type="ECO:0000259" key="1">
    <source>
        <dbReference type="PROSITE" id="PS51462"/>
    </source>
</evidence>
<dbReference type="Proteomes" id="UP000824037">
    <property type="component" value="Unassembled WGS sequence"/>
</dbReference>
<organism evidence="2 3">
    <name type="scientific">Candidatus Ruania gallistercoris</name>
    <dbReference type="NCBI Taxonomy" id="2838746"/>
    <lineage>
        <taxon>Bacteria</taxon>
        <taxon>Bacillati</taxon>
        <taxon>Actinomycetota</taxon>
        <taxon>Actinomycetes</taxon>
        <taxon>Micrococcales</taxon>
        <taxon>Ruaniaceae</taxon>
        <taxon>Ruania</taxon>
    </lineage>
</organism>
<protein>
    <submittedName>
        <fullName evidence="2">NUDIX domain-containing protein</fullName>
    </submittedName>
</protein>
<accession>A0A9D2J3J3</accession>
<reference evidence="2" key="1">
    <citation type="journal article" date="2021" name="PeerJ">
        <title>Extensive microbial diversity within the chicken gut microbiome revealed by metagenomics and culture.</title>
        <authorList>
            <person name="Gilroy R."/>
            <person name="Ravi A."/>
            <person name="Getino M."/>
            <person name="Pursley I."/>
            <person name="Horton D.L."/>
            <person name="Alikhan N.F."/>
            <person name="Baker D."/>
            <person name="Gharbi K."/>
            <person name="Hall N."/>
            <person name="Watson M."/>
            <person name="Adriaenssens E.M."/>
            <person name="Foster-Nyarko E."/>
            <person name="Jarju S."/>
            <person name="Secka A."/>
            <person name="Antonio M."/>
            <person name="Oren A."/>
            <person name="Chaudhuri R.R."/>
            <person name="La Ragione R."/>
            <person name="Hildebrand F."/>
            <person name="Pallen M.J."/>
        </authorList>
    </citation>
    <scope>NUCLEOTIDE SEQUENCE</scope>
    <source>
        <strain evidence="2">ChiGjej4B4-7305</strain>
    </source>
</reference>
<evidence type="ECO:0000313" key="3">
    <source>
        <dbReference type="Proteomes" id="UP000824037"/>
    </source>
</evidence>
<gene>
    <name evidence="2" type="ORF">H9815_01470</name>
</gene>
<dbReference type="PROSITE" id="PS51462">
    <property type="entry name" value="NUDIX"/>
    <property type="match status" value="1"/>
</dbReference>
<reference evidence="2" key="2">
    <citation type="submission" date="2021-04" db="EMBL/GenBank/DDBJ databases">
        <authorList>
            <person name="Gilroy R."/>
        </authorList>
    </citation>
    <scope>NUCLEOTIDE SEQUENCE</scope>
    <source>
        <strain evidence="2">ChiGjej4B4-7305</strain>
    </source>
</reference>
<dbReference type="InterPro" id="IPR015797">
    <property type="entry name" value="NUDIX_hydrolase-like_dom_sf"/>
</dbReference>